<evidence type="ECO:0000256" key="4">
    <source>
        <dbReference type="SAM" id="MobiDB-lite"/>
    </source>
</evidence>
<protein>
    <submittedName>
        <fullName evidence="6">Sulfate transport system ATP-binding protein</fullName>
        <ecNumber evidence="6">3.6.3.25</ecNumber>
    </submittedName>
</protein>
<dbReference type="RefSeq" id="XP_013892020.1">
    <property type="nucleotide sequence ID" value="XM_014036566.1"/>
</dbReference>
<dbReference type="OrthoDB" id="6500128at2759"/>
<organism evidence="6 7">
    <name type="scientific">Monoraphidium neglectum</name>
    <dbReference type="NCBI Taxonomy" id="145388"/>
    <lineage>
        <taxon>Eukaryota</taxon>
        <taxon>Viridiplantae</taxon>
        <taxon>Chlorophyta</taxon>
        <taxon>core chlorophytes</taxon>
        <taxon>Chlorophyceae</taxon>
        <taxon>CS clade</taxon>
        <taxon>Sphaeropleales</taxon>
        <taxon>Selenastraceae</taxon>
        <taxon>Monoraphidium</taxon>
    </lineage>
</organism>
<sequence length="343" mass="35735">MPPTAFSPPQAAPMRRCRPAVSGTTVVSRARGLRVVAEAVQQPPATTSFNGNGNGHHAAPQNGNGAVAFNANGNGNGRVPAHSSGSTPLKAALNGSGGDRLNGNGRGGGGAAVVLEEQVSVDESGLQYEGIELEPQRNPGLLVRVRDMVKHFNTAKGVFKAVQGVDVNIEPSSICALLGPSGSGKTTLLRLIAGLEDPTGGSILFDDLDATNLPVGMVFQSYALFNHMTVAENVKFGLEVRKLPVDINKRVADLLELVQLTGLGDRFPRQLSGGQRQRVALARALASNPKLLLLDEPFGALDAVVRKQLRAGLKEIVSTTGAWQAAAQARAQQGATEDAPSLP</sequence>
<dbReference type="GeneID" id="25732576"/>
<keyword evidence="7" id="KW-1185">Reference proteome</keyword>
<evidence type="ECO:0000256" key="1">
    <source>
        <dbReference type="ARBA" id="ARBA00022448"/>
    </source>
</evidence>
<dbReference type="AlphaFoldDB" id="A0A0D2MCK8"/>
<keyword evidence="6" id="KW-0378">Hydrolase</keyword>
<keyword evidence="1" id="KW-0813">Transport</keyword>
<keyword evidence="3 6" id="KW-0067">ATP-binding</keyword>
<accession>A0A0D2MCK8</accession>
<reference evidence="6 7" key="1">
    <citation type="journal article" date="2013" name="BMC Genomics">
        <title>Reconstruction of the lipid metabolism for the microalga Monoraphidium neglectum from its genome sequence reveals characteristics suitable for biofuel production.</title>
        <authorList>
            <person name="Bogen C."/>
            <person name="Al-Dilaimi A."/>
            <person name="Albersmeier A."/>
            <person name="Wichmann J."/>
            <person name="Grundmann M."/>
            <person name="Rupp O."/>
            <person name="Lauersen K.J."/>
            <person name="Blifernez-Klassen O."/>
            <person name="Kalinowski J."/>
            <person name="Goesmann A."/>
            <person name="Mussgnug J.H."/>
            <person name="Kruse O."/>
        </authorList>
    </citation>
    <scope>NUCLEOTIDE SEQUENCE [LARGE SCALE GENOMIC DNA]</scope>
    <source>
        <strain evidence="6 7">SAG 48.87</strain>
    </source>
</reference>
<dbReference type="InterPro" id="IPR003593">
    <property type="entry name" value="AAA+_ATPase"/>
</dbReference>
<dbReference type="EMBL" id="KK105126">
    <property type="protein sequence ID" value="KIY93000.1"/>
    <property type="molecule type" value="Genomic_DNA"/>
</dbReference>
<dbReference type="InterPro" id="IPR017871">
    <property type="entry name" value="ABC_transporter-like_CS"/>
</dbReference>
<proteinExistence type="predicted"/>
<dbReference type="Proteomes" id="UP000054498">
    <property type="component" value="Unassembled WGS sequence"/>
</dbReference>
<dbReference type="PANTHER" id="PTHR42781">
    <property type="entry name" value="SPERMIDINE/PUTRESCINE IMPORT ATP-BINDING PROTEIN POTA"/>
    <property type="match status" value="1"/>
</dbReference>
<dbReference type="EC" id="3.6.3.25" evidence="6"/>
<dbReference type="GO" id="GO:0016887">
    <property type="term" value="F:ATP hydrolysis activity"/>
    <property type="evidence" value="ECO:0007669"/>
    <property type="project" value="InterPro"/>
</dbReference>
<dbReference type="GO" id="GO:0005524">
    <property type="term" value="F:ATP binding"/>
    <property type="evidence" value="ECO:0007669"/>
    <property type="project" value="UniProtKB-KW"/>
</dbReference>
<dbReference type="Gene3D" id="3.40.50.300">
    <property type="entry name" value="P-loop containing nucleotide triphosphate hydrolases"/>
    <property type="match status" value="1"/>
</dbReference>
<dbReference type="PANTHER" id="PTHR42781:SF4">
    <property type="entry name" value="SPERMIDINE_PUTRESCINE IMPORT ATP-BINDING PROTEIN POTA"/>
    <property type="match status" value="1"/>
</dbReference>
<dbReference type="Pfam" id="PF00005">
    <property type="entry name" value="ABC_tran"/>
    <property type="match status" value="1"/>
</dbReference>
<dbReference type="SUPFAM" id="SSF52540">
    <property type="entry name" value="P-loop containing nucleoside triphosphate hydrolases"/>
    <property type="match status" value="1"/>
</dbReference>
<dbReference type="InterPro" id="IPR027417">
    <property type="entry name" value="P-loop_NTPase"/>
</dbReference>
<keyword evidence="2" id="KW-0547">Nucleotide-binding</keyword>
<evidence type="ECO:0000259" key="5">
    <source>
        <dbReference type="PROSITE" id="PS50893"/>
    </source>
</evidence>
<dbReference type="InterPro" id="IPR003439">
    <property type="entry name" value="ABC_transporter-like_ATP-bd"/>
</dbReference>
<dbReference type="SMART" id="SM00382">
    <property type="entry name" value="AAA"/>
    <property type="match status" value="1"/>
</dbReference>
<dbReference type="PROSITE" id="PS00211">
    <property type="entry name" value="ABC_TRANSPORTER_1"/>
    <property type="match status" value="1"/>
</dbReference>
<dbReference type="STRING" id="145388.A0A0D2MCK8"/>
<feature type="domain" description="ABC transporter" evidence="5">
    <location>
        <begin position="143"/>
        <end position="339"/>
    </location>
</feature>
<feature type="compositionally biased region" description="Gly residues" evidence="4">
    <location>
        <begin position="95"/>
        <end position="108"/>
    </location>
</feature>
<evidence type="ECO:0000256" key="2">
    <source>
        <dbReference type="ARBA" id="ARBA00022741"/>
    </source>
</evidence>
<evidence type="ECO:0000313" key="6">
    <source>
        <dbReference type="EMBL" id="KIY93000.1"/>
    </source>
</evidence>
<dbReference type="PROSITE" id="PS50893">
    <property type="entry name" value="ABC_TRANSPORTER_2"/>
    <property type="match status" value="1"/>
</dbReference>
<name>A0A0D2MCK8_9CHLO</name>
<feature type="region of interest" description="Disordered" evidence="4">
    <location>
        <begin position="44"/>
        <end position="65"/>
    </location>
</feature>
<gene>
    <name evidence="6" type="ORF">MNEG_14962</name>
</gene>
<dbReference type="KEGG" id="mng:MNEG_14962"/>
<evidence type="ECO:0000313" key="7">
    <source>
        <dbReference type="Proteomes" id="UP000054498"/>
    </source>
</evidence>
<evidence type="ECO:0000256" key="3">
    <source>
        <dbReference type="ARBA" id="ARBA00022840"/>
    </source>
</evidence>
<dbReference type="InterPro" id="IPR050093">
    <property type="entry name" value="ABC_SmlMolc_Importer"/>
</dbReference>
<feature type="region of interest" description="Disordered" evidence="4">
    <location>
        <begin position="79"/>
        <end position="108"/>
    </location>
</feature>